<dbReference type="PANTHER" id="PTHR46494:SF1">
    <property type="entry name" value="CORA FAMILY METAL ION TRANSPORTER (EUROFUNG)"/>
    <property type="match status" value="1"/>
</dbReference>
<evidence type="ECO:0000256" key="4">
    <source>
        <dbReference type="ARBA" id="ARBA00023136"/>
    </source>
</evidence>
<dbReference type="GO" id="GO:0015087">
    <property type="term" value="F:cobalt ion transmembrane transporter activity"/>
    <property type="evidence" value="ECO:0007669"/>
    <property type="project" value="TreeGrafter"/>
</dbReference>
<dbReference type="AlphaFoldDB" id="E4ZGG5"/>
<reference evidence="7" key="1">
    <citation type="journal article" date="2011" name="Nat. Commun.">
        <title>Effector diversification within compartments of the Leptosphaeria maculans genome affected by Repeat-Induced Point mutations.</title>
        <authorList>
            <person name="Rouxel T."/>
            <person name="Grandaubert J."/>
            <person name="Hane J.K."/>
            <person name="Hoede C."/>
            <person name="van de Wouw A.P."/>
            <person name="Couloux A."/>
            <person name="Dominguez V."/>
            <person name="Anthouard V."/>
            <person name="Bally P."/>
            <person name="Bourras S."/>
            <person name="Cozijnsen A.J."/>
            <person name="Ciuffetti L.M."/>
            <person name="Degrave A."/>
            <person name="Dilmaghani A."/>
            <person name="Duret L."/>
            <person name="Fudal I."/>
            <person name="Goodwin S.B."/>
            <person name="Gout L."/>
            <person name="Glaser N."/>
            <person name="Linglin J."/>
            <person name="Kema G.H.J."/>
            <person name="Lapalu N."/>
            <person name="Lawrence C.B."/>
            <person name="May K."/>
            <person name="Meyer M."/>
            <person name="Ollivier B."/>
            <person name="Poulain J."/>
            <person name="Schoch C.L."/>
            <person name="Simon A."/>
            <person name="Spatafora J.W."/>
            <person name="Stachowiak A."/>
            <person name="Turgeon B.G."/>
            <person name="Tyler B.M."/>
            <person name="Vincent D."/>
            <person name="Weissenbach J."/>
            <person name="Amselem J."/>
            <person name="Quesneville H."/>
            <person name="Oliver R.P."/>
            <person name="Wincker P."/>
            <person name="Balesdent M.-H."/>
            <person name="Howlett B.J."/>
        </authorList>
    </citation>
    <scope>NUCLEOTIDE SEQUENCE [LARGE SCALE GENOMIC DNA]</scope>
    <source>
        <strain evidence="7">JN3 / isolate v23.1.3 / race Av1-4-5-6-7-8</strain>
    </source>
</reference>
<keyword evidence="4 5" id="KW-0472">Membrane</keyword>
<evidence type="ECO:0000256" key="2">
    <source>
        <dbReference type="ARBA" id="ARBA00022692"/>
    </source>
</evidence>
<dbReference type="PANTHER" id="PTHR46494">
    <property type="entry name" value="CORA FAMILY METAL ION TRANSPORTER (EUROFUNG)"/>
    <property type="match status" value="1"/>
</dbReference>
<dbReference type="HOGENOM" id="CLU_027742_0_0_1"/>
<dbReference type="GO" id="GO:0000287">
    <property type="term" value="F:magnesium ion binding"/>
    <property type="evidence" value="ECO:0007669"/>
    <property type="project" value="TreeGrafter"/>
</dbReference>
<evidence type="ECO:0000313" key="6">
    <source>
        <dbReference type="EMBL" id="CBX90385.1"/>
    </source>
</evidence>
<dbReference type="InParanoid" id="E4ZGG5"/>
<gene>
    <name evidence="6" type="ORF">LEMA_P065110.1</name>
</gene>
<protein>
    <submittedName>
        <fullName evidence="6">Uncharacterized protein</fullName>
    </submittedName>
</protein>
<feature type="transmembrane region" description="Helical" evidence="5">
    <location>
        <begin position="564"/>
        <end position="582"/>
    </location>
</feature>
<dbReference type="Proteomes" id="UP000002668">
    <property type="component" value="Genome"/>
</dbReference>
<evidence type="ECO:0000256" key="5">
    <source>
        <dbReference type="SAM" id="Phobius"/>
    </source>
</evidence>
<dbReference type="InterPro" id="IPR002523">
    <property type="entry name" value="MgTranspt_CorA/ZnTranspt_ZntB"/>
</dbReference>
<organism evidence="6 7">
    <name type="scientific">Leptosphaeria maculans (strain JN3 / isolate v23.1.3 / race Av1-4-5-6-7-8)</name>
    <name type="common">Blackleg fungus</name>
    <name type="synonym">Phoma lingam</name>
    <dbReference type="NCBI Taxonomy" id="985895"/>
    <lineage>
        <taxon>Eukaryota</taxon>
        <taxon>Fungi</taxon>
        <taxon>Dikarya</taxon>
        <taxon>Ascomycota</taxon>
        <taxon>Pezizomycotina</taxon>
        <taxon>Dothideomycetes</taxon>
        <taxon>Pleosporomycetidae</taxon>
        <taxon>Pleosporales</taxon>
        <taxon>Pleosporineae</taxon>
        <taxon>Leptosphaeriaceae</taxon>
        <taxon>Plenodomus</taxon>
        <taxon>Plenodomus lingam/Leptosphaeria maculans species complex</taxon>
    </lineage>
</organism>
<sequence length="643" mass="73883">MKSSQGTSTRRVSEKYQRSPFIVTIHSGTSVLRSAMNKTYDMSIETENSEHNIDRQKTRTIDIIPALWSARAIPHTPQFGDPYKLIGDCYERISTADEWEILDPGSENLPYLAHIKSLSPTWRTLRHLADWMQVGTTPLRWAELKKDPEQRKERAHRTKVNFIEYQPATAPTTTSIRTPMALKETLHALSHDKSKAPPLRLFIVEDLSQQVIELLGSRFDIDPLFFREQIDDYVWHNTRDPWAIPPSLMSNMKHRPWFRMRNVRLRYHATEEEYQKSRYEANAWNVLRRPDNDENHWHYQDRDGAVVSIIRTRTTMWIGKDKKCGNGTVGIVLLDPTVKQGQPLWYDRTMWLPSPKIGAQTIPHIKSSMSWFEDICQMTEVFPWFELSEGYAINAQVLAKPTLYTICAEWLVVCDYVKARLSQIEWELELPRLFRSKGDAIDTSLKRLHTWRRQIPVFREMVTETLEHALPAAARLTTPSSSSSVHGTAPNSPLSVRSTFSEGVVINFENVDGFEDIIPDFRRVLAIINELQERVDRLTGIVTSEISIEDSRRGLEENHNMARLTWLATIFIPMTFVSGLYSMNESVAALKNTYGWYFLTAVPFTLVVMAIGWVAGGGSLTPWKTNSSKEKGMIGGVESKKAR</sequence>
<dbReference type="Pfam" id="PF01544">
    <property type="entry name" value="CorA"/>
    <property type="match status" value="1"/>
</dbReference>
<dbReference type="GO" id="GO:0015095">
    <property type="term" value="F:magnesium ion transmembrane transporter activity"/>
    <property type="evidence" value="ECO:0007669"/>
    <property type="project" value="TreeGrafter"/>
</dbReference>
<keyword evidence="2 5" id="KW-0812">Transmembrane</keyword>
<dbReference type="OrthoDB" id="3231000at2759"/>
<keyword evidence="7" id="KW-1185">Reference proteome</keyword>
<accession>E4ZGG5</accession>
<dbReference type="OMA" id="PYLAHIK"/>
<dbReference type="SUPFAM" id="SSF144083">
    <property type="entry name" value="Magnesium transport protein CorA, transmembrane region"/>
    <property type="match status" value="1"/>
</dbReference>
<name>E4ZGG5_LEPMJ</name>
<comment type="subcellular location">
    <subcellularLocation>
        <location evidence="1">Cell membrane</location>
        <topology evidence="1">Multi-pass membrane protein</topology>
    </subcellularLocation>
</comment>
<evidence type="ECO:0000256" key="1">
    <source>
        <dbReference type="ARBA" id="ARBA00004651"/>
    </source>
</evidence>
<feature type="transmembrane region" description="Helical" evidence="5">
    <location>
        <begin position="594"/>
        <end position="615"/>
    </location>
</feature>
<dbReference type="GeneID" id="13292296"/>
<dbReference type="VEuPathDB" id="FungiDB:LEMA_P065110.1"/>
<evidence type="ECO:0000256" key="3">
    <source>
        <dbReference type="ARBA" id="ARBA00022989"/>
    </source>
</evidence>
<dbReference type="GO" id="GO:0005886">
    <property type="term" value="C:plasma membrane"/>
    <property type="evidence" value="ECO:0007669"/>
    <property type="project" value="UniProtKB-SubCell"/>
</dbReference>
<evidence type="ECO:0000313" key="7">
    <source>
        <dbReference type="Proteomes" id="UP000002668"/>
    </source>
</evidence>
<dbReference type="STRING" id="985895.E4ZGG5"/>
<dbReference type="GO" id="GO:0050897">
    <property type="term" value="F:cobalt ion binding"/>
    <property type="evidence" value="ECO:0007669"/>
    <property type="project" value="TreeGrafter"/>
</dbReference>
<keyword evidence="3 5" id="KW-1133">Transmembrane helix</keyword>
<dbReference type="InterPro" id="IPR045863">
    <property type="entry name" value="CorA_TM1_TM2"/>
</dbReference>
<dbReference type="eggNOG" id="ENOG502SJAE">
    <property type="taxonomic scope" value="Eukaryota"/>
</dbReference>
<dbReference type="Gene3D" id="1.20.58.340">
    <property type="entry name" value="Magnesium transport protein CorA, transmembrane region"/>
    <property type="match status" value="1"/>
</dbReference>
<proteinExistence type="predicted"/>
<dbReference type="EMBL" id="FP929064">
    <property type="protein sequence ID" value="CBX90385.1"/>
    <property type="molecule type" value="Genomic_DNA"/>
</dbReference>